<name>A0A8H3HUZ6_9LECA</name>
<feature type="compositionally biased region" description="Low complexity" evidence="3">
    <location>
        <begin position="34"/>
        <end position="65"/>
    </location>
</feature>
<proteinExistence type="predicted"/>
<dbReference type="InterPro" id="IPR035979">
    <property type="entry name" value="RBD_domain_sf"/>
</dbReference>
<dbReference type="SUPFAM" id="SSF54928">
    <property type="entry name" value="RNA-binding domain, RBD"/>
    <property type="match status" value="1"/>
</dbReference>
<dbReference type="Proteomes" id="UP000664169">
    <property type="component" value="Unassembled WGS sequence"/>
</dbReference>
<feature type="domain" description="RRM" evidence="4">
    <location>
        <begin position="74"/>
        <end position="152"/>
    </location>
</feature>
<reference evidence="5" key="1">
    <citation type="submission" date="2021-03" db="EMBL/GenBank/DDBJ databases">
        <authorList>
            <person name="Tagirdzhanova G."/>
        </authorList>
    </citation>
    <scope>NUCLEOTIDE SEQUENCE</scope>
</reference>
<dbReference type="InterPro" id="IPR000504">
    <property type="entry name" value="RRM_dom"/>
</dbReference>
<dbReference type="PANTHER" id="PTHR19965">
    <property type="entry name" value="RNA AND EXPORT FACTOR BINDING PROTEIN"/>
    <property type="match status" value="1"/>
</dbReference>
<evidence type="ECO:0000256" key="3">
    <source>
        <dbReference type="SAM" id="MobiDB-lite"/>
    </source>
</evidence>
<keyword evidence="6" id="KW-1185">Reference proteome</keyword>
<dbReference type="Pfam" id="PF13865">
    <property type="entry name" value="FoP_duplication"/>
    <property type="match status" value="1"/>
</dbReference>
<organism evidence="5 6">
    <name type="scientific">Gomphillus americanus</name>
    <dbReference type="NCBI Taxonomy" id="1940652"/>
    <lineage>
        <taxon>Eukaryota</taxon>
        <taxon>Fungi</taxon>
        <taxon>Dikarya</taxon>
        <taxon>Ascomycota</taxon>
        <taxon>Pezizomycotina</taxon>
        <taxon>Lecanoromycetes</taxon>
        <taxon>OSLEUM clade</taxon>
        <taxon>Ostropomycetidae</taxon>
        <taxon>Ostropales</taxon>
        <taxon>Graphidaceae</taxon>
        <taxon>Gomphilloideae</taxon>
        <taxon>Gomphillus</taxon>
    </lineage>
</organism>
<dbReference type="AlphaFoldDB" id="A0A8H3HUZ6"/>
<feature type="region of interest" description="Disordered" evidence="3">
    <location>
        <begin position="158"/>
        <end position="263"/>
    </location>
</feature>
<dbReference type="PANTHER" id="PTHR19965:SF35">
    <property type="entry name" value="RNA ANNEALING PROTEIN YRA1"/>
    <property type="match status" value="1"/>
</dbReference>
<evidence type="ECO:0000313" key="5">
    <source>
        <dbReference type="EMBL" id="CAF9903487.1"/>
    </source>
</evidence>
<keyword evidence="1 2" id="KW-0694">RNA-binding</keyword>
<dbReference type="Pfam" id="PF00076">
    <property type="entry name" value="RRM_1"/>
    <property type="match status" value="1"/>
</dbReference>
<comment type="caution">
    <text evidence="5">The sequence shown here is derived from an EMBL/GenBank/DDBJ whole genome shotgun (WGS) entry which is preliminary data.</text>
</comment>
<dbReference type="GO" id="GO:0005634">
    <property type="term" value="C:nucleus"/>
    <property type="evidence" value="ECO:0007669"/>
    <property type="project" value="TreeGrafter"/>
</dbReference>
<dbReference type="EMBL" id="CAJPDQ010000001">
    <property type="protein sequence ID" value="CAF9903487.1"/>
    <property type="molecule type" value="Genomic_DNA"/>
</dbReference>
<dbReference type="PROSITE" id="PS50102">
    <property type="entry name" value="RRM"/>
    <property type="match status" value="1"/>
</dbReference>
<feature type="compositionally biased region" description="Low complexity" evidence="3">
    <location>
        <begin position="198"/>
        <end position="208"/>
    </location>
</feature>
<dbReference type="SMART" id="SM00360">
    <property type="entry name" value="RRM"/>
    <property type="match status" value="1"/>
</dbReference>
<feature type="compositionally biased region" description="Low complexity" evidence="3">
    <location>
        <begin position="175"/>
        <end position="184"/>
    </location>
</feature>
<gene>
    <name evidence="5" type="ORF">GOMPHAMPRED_000303</name>
</gene>
<dbReference type="SMART" id="SM01218">
    <property type="entry name" value="FoP_duplication"/>
    <property type="match status" value="1"/>
</dbReference>
<protein>
    <recommendedName>
        <fullName evidence="4">RRM domain-containing protein</fullName>
    </recommendedName>
</protein>
<dbReference type="InterPro" id="IPR051229">
    <property type="entry name" value="ALYREF_mRNA_export"/>
</dbReference>
<evidence type="ECO:0000313" key="6">
    <source>
        <dbReference type="Proteomes" id="UP000664169"/>
    </source>
</evidence>
<evidence type="ECO:0000256" key="1">
    <source>
        <dbReference type="ARBA" id="ARBA00022884"/>
    </source>
</evidence>
<evidence type="ECO:0000256" key="2">
    <source>
        <dbReference type="PROSITE-ProRule" id="PRU00176"/>
    </source>
</evidence>
<feature type="compositionally biased region" description="Low complexity" evidence="3">
    <location>
        <begin position="241"/>
        <end position="256"/>
    </location>
</feature>
<sequence length="263" mass="27327">MSDKLDQSLDQILATRRATGGRGRGRNRGGRRGAGPTTTAPTGGVQKKTKTTTKPATKPTTNGTGLVKSQGVDTKIIVSNLPRDVDEKQIQEYFSQSVGPVKKVWLNYGPNGASQGRAEILFKEPGGANKALKVNNGVLVEGKPMKIEIIVDAKRAAAAKDAGPKSLSDRITGTKSAAAQPKSAAAKKDKNAEKGATGNTRGGRVVAGRGRGTKRGRNAGRPKSKTADQLDAEMTDYFNIAPDAGTNGTATAADTDAGMDEIA</sequence>
<feature type="region of interest" description="Disordered" evidence="3">
    <location>
        <begin position="1"/>
        <end position="67"/>
    </location>
</feature>
<dbReference type="OrthoDB" id="346839at2759"/>
<evidence type="ECO:0000259" key="4">
    <source>
        <dbReference type="PROSITE" id="PS50102"/>
    </source>
</evidence>
<dbReference type="InterPro" id="IPR025715">
    <property type="entry name" value="FoP_C"/>
</dbReference>
<dbReference type="InterPro" id="IPR012677">
    <property type="entry name" value="Nucleotide-bd_a/b_plait_sf"/>
</dbReference>
<accession>A0A8H3HUZ6</accession>
<dbReference type="GO" id="GO:0003729">
    <property type="term" value="F:mRNA binding"/>
    <property type="evidence" value="ECO:0007669"/>
    <property type="project" value="TreeGrafter"/>
</dbReference>
<dbReference type="Gene3D" id="3.30.70.330">
    <property type="match status" value="1"/>
</dbReference>
<feature type="compositionally biased region" description="Basic residues" evidence="3">
    <location>
        <begin position="211"/>
        <end position="224"/>
    </location>
</feature>